<dbReference type="PANTHER" id="PTHR44873:SF1">
    <property type="entry name" value="DNAJ HOMOLOG SUBFAMILY C MEMBER 30, MITOCHONDRIAL"/>
    <property type="match status" value="1"/>
</dbReference>
<dbReference type="Gene3D" id="1.10.287.110">
    <property type="entry name" value="DnaJ domain"/>
    <property type="match status" value="1"/>
</dbReference>
<sequence>MPLRNPPLGALLTRLHASLPRTTTTTRPFHSSPRLQDDTPSPGRDHYETLNVHPEASQFEIKRSYFALSKAHHPDHNPSDPHASRRFMRISEAYSILGHAEKRARYDRDVLRRPHPVPHRAHPKGSYHSSQSQTGGRPASGLSRRRGTFQGPPPSFFRSGGWGSYSEKRRAAHEETTGTGPAGSSGASAGAQEGTGTYAGGMGPGQNPYRSRADRYNDVPHFDREAHERTHRRHQERRERRTREAKGLNPFGTESGPVADFFVVAAIVAAGVLGPYLLIGMWMAGDNKGRKRKKAIE</sequence>
<dbReference type="AlphaFoldDB" id="A0AA39YF97"/>
<feature type="domain" description="J" evidence="3">
    <location>
        <begin position="45"/>
        <end position="110"/>
    </location>
</feature>
<dbReference type="InterPro" id="IPR053025">
    <property type="entry name" value="Mito_ATP_Synthase-Asso"/>
</dbReference>
<reference evidence="4" key="1">
    <citation type="submission" date="2023-06" db="EMBL/GenBank/DDBJ databases">
        <title>Genome-scale phylogeny and comparative genomics of the fungal order Sordariales.</title>
        <authorList>
            <consortium name="Lawrence Berkeley National Laboratory"/>
            <person name="Hensen N."/>
            <person name="Bonometti L."/>
            <person name="Westerberg I."/>
            <person name="Brannstrom I.O."/>
            <person name="Guillou S."/>
            <person name="Cros-Aarteil S."/>
            <person name="Calhoun S."/>
            <person name="Haridas S."/>
            <person name="Kuo A."/>
            <person name="Mondo S."/>
            <person name="Pangilinan J."/>
            <person name="Riley R."/>
            <person name="Labutti K."/>
            <person name="Andreopoulos B."/>
            <person name="Lipzen A."/>
            <person name="Chen C."/>
            <person name="Yanf M."/>
            <person name="Daum C."/>
            <person name="Ng V."/>
            <person name="Clum A."/>
            <person name="Steindorff A."/>
            <person name="Ohm R."/>
            <person name="Martin F."/>
            <person name="Silar P."/>
            <person name="Natvig D."/>
            <person name="Lalanne C."/>
            <person name="Gautier V."/>
            <person name="Ament-Velasquez S.L."/>
            <person name="Kruys A."/>
            <person name="Hutchinson M.I."/>
            <person name="Powell A.J."/>
            <person name="Barry K."/>
            <person name="Miller A.N."/>
            <person name="Grigoriev I.V."/>
            <person name="Debuchy R."/>
            <person name="Gladieux P."/>
            <person name="Thoren M.H."/>
            <person name="Johannesson H."/>
        </authorList>
    </citation>
    <scope>NUCLEOTIDE SEQUENCE</scope>
    <source>
        <strain evidence="4">SMH2532-1</strain>
    </source>
</reference>
<feature type="region of interest" description="Disordered" evidence="1">
    <location>
        <begin position="105"/>
        <end position="251"/>
    </location>
</feature>
<dbReference type="Proteomes" id="UP001174936">
    <property type="component" value="Unassembled WGS sequence"/>
</dbReference>
<evidence type="ECO:0000256" key="1">
    <source>
        <dbReference type="SAM" id="MobiDB-lite"/>
    </source>
</evidence>
<dbReference type="CDD" id="cd06257">
    <property type="entry name" value="DnaJ"/>
    <property type="match status" value="1"/>
</dbReference>
<feature type="compositionally biased region" description="Basic and acidic residues" evidence="1">
    <location>
        <begin position="211"/>
        <end position="228"/>
    </location>
</feature>
<dbReference type="SMART" id="SM00271">
    <property type="entry name" value="DnaJ"/>
    <property type="match status" value="1"/>
</dbReference>
<keyword evidence="5" id="KW-1185">Reference proteome</keyword>
<feature type="compositionally biased region" description="Polar residues" evidence="1">
    <location>
        <begin position="20"/>
        <end position="29"/>
    </location>
</feature>
<feature type="compositionally biased region" description="Basic and acidic residues" evidence="1">
    <location>
        <begin position="236"/>
        <end position="246"/>
    </location>
</feature>
<keyword evidence="2" id="KW-1133">Transmembrane helix</keyword>
<protein>
    <recommendedName>
        <fullName evidence="3">J domain-containing protein</fullName>
    </recommendedName>
</protein>
<feature type="transmembrane region" description="Helical" evidence="2">
    <location>
        <begin position="261"/>
        <end position="284"/>
    </location>
</feature>
<keyword evidence="2" id="KW-0812">Transmembrane</keyword>
<feature type="compositionally biased region" description="Low complexity" evidence="1">
    <location>
        <begin position="177"/>
        <end position="196"/>
    </location>
</feature>
<evidence type="ECO:0000259" key="3">
    <source>
        <dbReference type="PROSITE" id="PS50076"/>
    </source>
</evidence>
<dbReference type="InterPro" id="IPR036869">
    <property type="entry name" value="J_dom_sf"/>
</dbReference>
<dbReference type="PANTHER" id="PTHR44873">
    <property type="entry name" value="DNAJ HOMOLOG SUBFAMILY C MEMBER 30, MITOCHONDRIAL"/>
    <property type="match status" value="1"/>
</dbReference>
<dbReference type="SUPFAM" id="SSF46565">
    <property type="entry name" value="Chaperone J-domain"/>
    <property type="match status" value="1"/>
</dbReference>
<dbReference type="PRINTS" id="PR00625">
    <property type="entry name" value="JDOMAIN"/>
</dbReference>
<proteinExistence type="predicted"/>
<accession>A0AA39YF97</accession>
<dbReference type="Pfam" id="PF00226">
    <property type="entry name" value="DnaJ"/>
    <property type="match status" value="1"/>
</dbReference>
<feature type="compositionally biased region" description="Basic and acidic residues" evidence="1">
    <location>
        <begin position="166"/>
        <end position="176"/>
    </location>
</feature>
<gene>
    <name evidence="4" type="ORF">B0T16DRAFT_454025</name>
</gene>
<dbReference type="PROSITE" id="PS50076">
    <property type="entry name" value="DNAJ_2"/>
    <property type="match status" value="1"/>
</dbReference>
<evidence type="ECO:0000256" key="2">
    <source>
        <dbReference type="SAM" id="Phobius"/>
    </source>
</evidence>
<dbReference type="EMBL" id="JAULSV010000002">
    <property type="protein sequence ID" value="KAK0651572.1"/>
    <property type="molecule type" value="Genomic_DNA"/>
</dbReference>
<keyword evidence="2" id="KW-0472">Membrane</keyword>
<feature type="region of interest" description="Disordered" evidence="1">
    <location>
        <begin position="17"/>
        <end position="48"/>
    </location>
</feature>
<comment type="caution">
    <text evidence="4">The sequence shown here is derived from an EMBL/GenBank/DDBJ whole genome shotgun (WGS) entry which is preliminary data.</text>
</comment>
<evidence type="ECO:0000313" key="5">
    <source>
        <dbReference type="Proteomes" id="UP001174936"/>
    </source>
</evidence>
<feature type="compositionally biased region" description="Basic residues" evidence="1">
    <location>
        <begin position="113"/>
        <end position="125"/>
    </location>
</feature>
<name>A0AA39YF97_9PEZI</name>
<organism evidence="4 5">
    <name type="scientific">Cercophora newfieldiana</name>
    <dbReference type="NCBI Taxonomy" id="92897"/>
    <lineage>
        <taxon>Eukaryota</taxon>
        <taxon>Fungi</taxon>
        <taxon>Dikarya</taxon>
        <taxon>Ascomycota</taxon>
        <taxon>Pezizomycotina</taxon>
        <taxon>Sordariomycetes</taxon>
        <taxon>Sordariomycetidae</taxon>
        <taxon>Sordariales</taxon>
        <taxon>Lasiosphaeriaceae</taxon>
        <taxon>Cercophora</taxon>
    </lineage>
</organism>
<evidence type="ECO:0000313" key="4">
    <source>
        <dbReference type="EMBL" id="KAK0651572.1"/>
    </source>
</evidence>
<dbReference type="InterPro" id="IPR001623">
    <property type="entry name" value="DnaJ_domain"/>
</dbReference>